<sequence length="234" mass="26427">MLSPLSLTLLSSCVVVILSLPLGNNYELSTIRNLPLRYSNGMNREKQGYQLIERIRLPTGRTIAQIRKKQEVVNDNDGNIDSNDADGDDELIDQLDDIELAILARIVRSQLDRYDPDLPVDEYQIVKLPRNSIRQPILPYTEDIGDNENESTILSNDLPIIELPEDEIYETDEQTVKTPKYVLIPAEEMIAVPTTMIEDDLVPIIDEDALDDLELRTKIASLADALNERATRGL</sequence>
<keyword evidence="1" id="KW-0732">Signal</keyword>
<organism evidence="2 3">
    <name type="scientific">Cercopithifilaria johnstoni</name>
    <dbReference type="NCBI Taxonomy" id="2874296"/>
    <lineage>
        <taxon>Eukaryota</taxon>
        <taxon>Metazoa</taxon>
        <taxon>Ecdysozoa</taxon>
        <taxon>Nematoda</taxon>
        <taxon>Chromadorea</taxon>
        <taxon>Rhabditida</taxon>
        <taxon>Spirurina</taxon>
        <taxon>Spiruromorpha</taxon>
        <taxon>Filarioidea</taxon>
        <taxon>Onchocercidae</taxon>
        <taxon>Cercopithifilaria</taxon>
    </lineage>
</organism>
<dbReference type="OrthoDB" id="5850536at2759"/>
<proteinExistence type="predicted"/>
<dbReference type="EMBL" id="CAKAEH010000820">
    <property type="protein sequence ID" value="CAG9531985.1"/>
    <property type="molecule type" value="Genomic_DNA"/>
</dbReference>
<evidence type="ECO:0000313" key="2">
    <source>
        <dbReference type="EMBL" id="CAG9531985.1"/>
    </source>
</evidence>
<name>A0A8J2LXE4_9BILA</name>
<feature type="chain" id="PRO_5035248891" evidence="1">
    <location>
        <begin position="20"/>
        <end position="234"/>
    </location>
</feature>
<reference evidence="2" key="1">
    <citation type="submission" date="2021-09" db="EMBL/GenBank/DDBJ databases">
        <authorList>
            <consortium name="Pathogen Informatics"/>
        </authorList>
    </citation>
    <scope>NUCLEOTIDE SEQUENCE</scope>
</reference>
<dbReference type="AlphaFoldDB" id="A0A8J2LXE4"/>
<feature type="signal peptide" evidence="1">
    <location>
        <begin position="1"/>
        <end position="19"/>
    </location>
</feature>
<comment type="caution">
    <text evidence="2">The sequence shown here is derived from an EMBL/GenBank/DDBJ whole genome shotgun (WGS) entry which is preliminary data.</text>
</comment>
<dbReference type="Proteomes" id="UP000746747">
    <property type="component" value="Unassembled WGS sequence"/>
</dbReference>
<gene>
    <name evidence="2" type="ORF">CJOHNSTONI_LOCUS2335</name>
</gene>
<evidence type="ECO:0000256" key="1">
    <source>
        <dbReference type="SAM" id="SignalP"/>
    </source>
</evidence>
<keyword evidence="3" id="KW-1185">Reference proteome</keyword>
<protein>
    <submittedName>
        <fullName evidence="2">Uncharacterized protein</fullName>
    </submittedName>
</protein>
<accession>A0A8J2LXE4</accession>
<evidence type="ECO:0000313" key="3">
    <source>
        <dbReference type="Proteomes" id="UP000746747"/>
    </source>
</evidence>